<name>A0A2M9BPG4_9BACT</name>
<keyword evidence="1" id="KW-1133">Transmembrane helix</keyword>
<evidence type="ECO:0000313" key="3">
    <source>
        <dbReference type="Proteomes" id="UP000228535"/>
    </source>
</evidence>
<gene>
    <name evidence="2" type="ORF">CLV45_1234</name>
</gene>
<proteinExistence type="predicted"/>
<reference evidence="2 3" key="1">
    <citation type="submission" date="2017-11" db="EMBL/GenBank/DDBJ databases">
        <title>Genomic Encyclopedia of Archaeal and Bacterial Type Strains, Phase II (KMG-II): From Individual Species to Whole Genera.</title>
        <authorList>
            <person name="Goeker M."/>
        </authorList>
    </citation>
    <scope>NUCLEOTIDE SEQUENCE [LARGE SCALE GENOMIC DNA]</scope>
    <source>
        <strain evidence="2 3">DSM 11115</strain>
    </source>
</reference>
<feature type="transmembrane region" description="Helical" evidence="1">
    <location>
        <begin position="9"/>
        <end position="30"/>
    </location>
</feature>
<sequence>MPPSVGKILVLIGLGLVVLGAVVWLGGGSLFSWFGRLPGDIRVERPGFRFYAPLASMLLLSLLLSLVLWLVRRLGS</sequence>
<accession>A0A2M9BPG4</accession>
<dbReference type="Proteomes" id="UP000228535">
    <property type="component" value="Unassembled WGS sequence"/>
</dbReference>
<dbReference type="Pfam" id="PF11146">
    <property type="entry name" value="DUF2905"/>
    <property type="match status" value="1"/>
</dbReference>
<organism evidence="2 3">
    <name type="scientific">Hymenobacter chitinivorans DSM 11115</name>
    <dbReference type="NCBI Taxonomy" id="1121954"/>
    <lineage>
        <taxon>Bacteria</taxon>
        <taxon>Pseudomonadati</taxon>
        <taxon>Bacteroidota</taxon>
        <taxon>Cytophagia</taxon>
        <taxon>Cytophagales</taxon>
        <taxon>Hymenobacteraceae</taxon>
        <taxon>Hymenobacter</taxon>
    </lineage>
</organism>
<keyword evidence="1" id="KW-0472">Membrane</keyword>
<feature type="transmembrane region" description="Helical" evidence="1">
    <location>
        <begin position="50"/>
        <end position="71"/>
    </location>
</feature>
<comment type="caution">
    <text evidence="2">The sequence shown here is derived from an EMBL/GenBank/DDBJ whole genome shotgun (WGS) entry which is preliminary data.</text>
</comment>
<dbReference type="EMBL" id="PGFA01000001">
    <property type="protein sequence ID" value="PJJ59812.1"/>
    <property type="molecule type" value="Genomic_DNA"/>
</dbReference>
<dbReference type="InterPro" id="IPR021320">
    <property type="entry name" value="DUF2905"/>
</dbReference>
<evidence type="ECO:0000313" key="2">
    <source>
        <dbReference type="EMBL" id="PJJ59812.1"/>
    </source>
</evidence>
<evidence type="ECO:0000256" key="1">
    <source>
        <dbReference type="SAM" id="Phobius"/>
    </source>
</evidence>
<dbReference type="RefSeq" id="WP_100335502.1">
    <property type="nucleotide sequence ID" value="NZ_PGFA01000001.1"/>
</dbReference>
<dbReference type="PANTHER" id="PTHR36443:SF1">
    <property type="entry name" value="BSR5223 PROTEIN"/>
    <property type="match status" value="1"/>
</dbReference>
<keyword evidence="3" id="KW-1185">Reference proteome</keyword>
<keyword evidence="1" id="KW-0812">Transmembrane</keyword>
<protein>
    <recommendedName>
        <fullName evidence="4">DUF2905 family protein</fullName>
    </recommendedName>
</protein>
<dbReference type="AlphaFoldDB" id="A0A2M9BPG4"/>
<dbReference type="PANTHER" id="PTHR36443">
    <property type="entry name" value="BSR5223 PROTEIN"/>
    <property type="match status" value="1"/>
</dbReference>
<evidence type="ECO:0008006" key="4">
    <source>
        <dbReference type="Google" id="ProtNLM"/>
    </source>
</evidence>